<name>A0A6P5SRM7_PRUAV</name>
<keyword evidence="2" id="KW-0689">Ribosomal protein</keyword>
<dbReference type="RefSeq" id="XP_021816897.1">
    <property type="nucleotide sequence ID" value="XM_021961205.1"/>
</dbReference>
<dbReference type="GO" id="GO:0008270">
    <property type="term" value="F:zinc ion binding"/>
    <property type="evidence" value="ECO:0007669"/>
    <property type="project" value="InterPro"/>
</dbReference>
<dbReference type="GO" id="GO:0022627">
    <property type="term" value="C:cytosolic small ribosomal subunit"/>
    <property type="evidence" value="ECO:0007669"/>
    <property type="project" value="TreeGrafter"/>
</dbReference>
<dbReference type="GeneID" id="110759168"/>
<sequence>MEIFGFVNRYWQHSNILNSHPKNYGRRSRTCQACGNPHGLIRKYGMTFFHSNAKKIGFVKYR</sequence>
<organism evidence="4 5">
    <name type="scientific">Prunus avium</name>
    <name type="common">Cherry</name>
    <name type="synonym">Cerasus avium</name>
    <dbReference type="NCBI Taxonomy" id="42229"/>
    <lineage>
        <taxon>Eukaryota</taxon>
        <taxon>Viridiplantae</taxon>
        <taxon>Streptophyta</taxon>
        <taxon>Embryophyta</taxon>
        <taxon>Tracheophyta</taxon>
        <taxon>Spermatophyta</taxon>
        <taxon>Magnoliopsida</taxon>
        <taxon>eudicotyledons</taxon>
        <taxon>Gunneridae</taxon>
        <taxon>Pentapetalae</taxon>
        <taxon>rosids</taxon>
        <taxon>fabids</taxon>
        <taxon>Rosales</taxon>
        <taxon>Rosaceae</taxon>
        <taxon>Amygdaloideae</taxon>
        <taxon>Amygdaleae</taxon>
        <taxon>Prunus</taxon>
    </lineage>
</organism>
<evidence type="ECO:0000313" key="4">
    <source>
        <dbReference type="Proteomes" id="UP000515124"/>
    </source>
</evidence>
<keyword evidence="3" id="KW-0687">Ribonucleoprotein</keyword>
<evidence type="ECO:0000256" key="3">
    <source>
        <dbReference type="ARBA" id="ARBA00023274"/>
    </source>
</evidence>
<protein>
    <submittedName>
        <fullName evidence="5">40S ribosomal protein S29-like</fullName>
    </submittedName>
</protein>
<dbReference type="AlphaFoldDB" id="A0A6P5SRM7"/>
<dbReference type="Proteomes" id="UP000515124">
    <property type="component" value="Unplaced"/>
</dbReference>
<reference evidence="5" key="1">
    <citation type="submission" date="2025-08" db="UniProtKB">
        <authorList>
            <consortium name="RefSeq"/>
        </authorList>
    </citation>
    <scope>IDENTIFICATION</scope>
</reference>
<evidence type="ECO:0000256" key="1">
    <source>
        <dbReference type="ARBA" id="ARBA00009083"/>
    </source>
</evidence>
<keyword evidence="4" id="KW-1185">Reference proteome</keyword>
<accession>A0A6P5SRM7</accession>
<dbReference type="FunFam" id="4.10.830.10:FF:000002">
    <property type="entry name" value="40S ribosomal protein S29"/>
    <property type="match status" value="1"/>
</dbReference>
<evidence type="ECO:0000313" key="5">
    <source>
        <dbReference type="RefSeq" id="XP_021816897.1"/>
    </source>
</evidence>
<dbReference type="GO" id="GO:0002181">
    <property type="term" value="P:cytoplasmic translation"/>
    <property type="evidence" value="ECO:0007669"/>
    <property type="project" value="TreeGrafter"/>
</dbReference>
<dbReference type="KEGG" id="pavi:110759168"/>
<dbReference type="InterPro" id="IPR043140">
    <property type="entry name" value="Ribosomal_uS14_sf"/>
</dbReference>
<dbReference type="PANTHER" id="PTHR12010:SF22">
    <property type="entry name" value="SMALL RIBOSOMAL SUBUNIT PROTEIN US14Z_US14Y_US14X"/>
    <property type="match status" value="1"/>
</dbReference>
<dbReference type="InterPro" id="IPR039744">
    <property type="entry name" value="RIbosomal_uS14_euk_arc"/>
</dbReference>
<comment type="similarity">
    <text evidence="1">Belongs to the universal ribosomal protein uS14 family.</text>
</comment>
<gene>
    <name evidence="5" type="primary">LOC110759168</name>
</gene>
<dbReference type="InterPro" id="IPR001209">
    <property type="entry name" value="Ribosomal_uS14"/>
</dbReference>
<dbReference type="PANTHER" id="PTHR12010">
    <property type="entry name" value="40S RIBOSOMAL PROTEIN S29"/>
    <property type="match status" value="1"/>
</dbReference>
<evidence type="ECO:0000256" key="2">
    <source>
        <dbReference type="ARBA" id="ARBA00022980"/>
    </source>
</evidence>
<dbReference type="Gene3D" id="4.10.830.10">
    <property type="entry name" value="30s Ribosomal Protein S14, Chain N"/>
    <property type="match status" value="1"/>
</dbReference>
<dbReference type="Pfam" id="PF00253">
    <property type="entry name" value="Ribosomal_S14"/>
    <property type="match status" value="1"/>
</dbReference>
<proteinExistence type="inferred from homology"/>
<dbReference type="GO" id="GO:0003735">
    <property type="term" value="F:structural constituent of ribosome"/>
    <property type="evidence" value="ECO:0007669"/>
    <property type="project" value="InterPro"/>
</dbReference>